<dbReference type="InterPro" id="IPR032094">
    <property type="entry name" value="Meso-DAP_DH_C"/>
</dbReference>
<sequence>MSEIKIGVMGDPQLLNEVVHDVNSQDDMELVAVFSQEEAETTVGYTQPVKKERLEKISEYSDQIDVLIICSGATTDTYKQTLEYSQYFNVVESYLPMIKLPIHLERVDRVAREHDKLAILALDWAPGFFSLNRLLAEAVLPQGETYQFTGRSVSQGHSETLRRVKGVADAVQYTLPAEEALESVRKGEAPEISIGQQQSREAFVVLEEGADPEQVRAAIQQLPDYFSSNATEVHFISQEEMAQEHQGNSQAGTLIRTGKYEKGKGHLLEFQLNLEAKPIFTASVLVAYARAAYRLSVKGEKGARTILDIPVSEIAPYDREWLIENFL</sequence>
<name>A0ABS0LNJ1_9LACT</name>
<evidence type="ECO:0000256" key="9">
    <source>
        <dbReference type="ARBA" id="ARBA00023002"/>
    </source>
</evidence>
<evidence type="ECO:0000256" key="8">
    <source>
        <dbReference type="ARBA" id="ARBA00022915"/>
    </source>
</evidence>
<comment type="pathway">
    <text evidence="1 12">Amino-acid biosynthesis; L-lysine biosynthesis via DAP pathway; DL-2,6-diaminopimelate from (S)-tetrahydrodipicolinate: step 1/1.</text>
</comment>
<dbReference type="GO" id="GO:0047850">
    <property type="term" value="F:diaminopimelate dehydrogenase activity"/>
    <property type="evidence" value="ECO:0007669"/>
    <property type="project" value="UniProtKB-EC"/>
</dbReference>
<dbReference type="EMBL" id="JACBXQ010000001">
    <property type="protein sequence ID" value="MBG9985542.1"/>
    <property type="molecule type" value="Genomic_DNA"/>
</dbReference>
<dbReference type="EC" id="1.4.1.16" evidence="4 12"/>
<evidence type="ECO:0000256" key="4">
    <source>
        <dbReference type="ARBA" id="ARBA00012080"/>
    </source>
</evidence>
<evidence type="ECO:0000256" key="7">
    <source>
        <dbReference type="ARBA" id="ARBA00022857"/>
    </source>
</evidence>
<keyword evidence="6 12" id="KW-0028">Amino-acid biosynthesis</keyword>
<evidence type="ECO:0000256" key="11">
    <source>
        <dbReference type="ARBA" id="ARBA00052023"/>
    </source>
</evidence>
<dbReference type="InterPro" id="IPR010190">
    <property type="entry name" value="Diaminopimelate_DH_Ddh"/>
</dbReference>
<dbReference type="SUPFAM" id="SSF55347">
    <property type="entry name" value="Glyceraldehyde-3-phosphate dehydrogenase-like, C-terminal domain"/>
    <property type="match status" value="1"/>
</dbReference>
<evidence type="ECO:0000313" key="15">
    <source>
        <dbReference type="Proteomes" id="UP000721415"/>
    </source>
</evidence>
<evidence type="ECO:0000256" key="6">
    <source>
        <dbReference type="ARBA" id="ARBA00022605"/>
    </source>
</evidence>
<keyword evidence="10 12" id="KW-0457">Lysine biosynthesis</keyword>
<comment type="subunit">
    <text evidence="3 12">Homodimer.</text>
</comment>
<dbReference type="RefSeq" id="WP_197113979.1">
    <property type="nucleotide sequence ID" value="NZ_JACBXQ010000001.1"/>
</dbReference>
<evidence type="ECO:0000256" key="5">
    <source>
        <dbReference type="ARBA" id="ARBA00021654"/>
    </source>
</evidence>
<evidence type="ECO:0000256" key="2">
    <source>
        <dbReference type="ARBA" id="ARBA00007442"/>
    </source>
</evidence>
<evidence type="ECO:0000256" key="12">
    <source>
        <dbReference type="PIRNR" id="PIRNR025648"/>
    </source>
</evidence>
<comment type="caution">
    <text evidence="14">The sequence shown here is derived from an EMBL/GenBank/DDBJ whole genome shotgun (WGS) entry which is preliminary data.</text>
</comment>
<evidence type="ECO:0000256" key="1">
    <source>
        <dbReference type="ARBA" id="ARBA00004896"/>
    </source>
</evidence>
<proteinExistence type="inferred from homology"/>
<evidence type="ECO:0000313" key="14">
    <source>
        <dbReference type="EMBL" id="MBG9985542.1"/>
    </source>
</evidence>
<dbReference type="Proteomes" id="UP000721415">
    <property type="component" value="Unassembled WGS sequence"/>
</dbReference>
<keyword evidence="15" id="KW-1185">Reference proteome</keyword>
<evidence type="ECO:0000256" key="3">
    <source>
        <dbReference type="ARBA" id="ARBA00011738"/>
    </source>
</evidence>
<feature type="domain" description="Meso-diaminopimelate D-dehydrogenase C-terminal" evidence="13">
    <location>
        <begin position="124"/>
        <end position="275"/>
    </location>
</feature>
<dbReference type="NCBIfam" id="TIGR01921">
    <property type="entry name" value="DAP-DH"/>
    <property type="match status" value="1"/>
</dbReference>
<evidence type="ECO:0000256" key="10">
    <source>
        <dbReference type="ARBA" id="ARBA00023154"/>
    </source>
</evidence>
<dbReference type="Gene3D" id="3.30.360.10">
    <property type="entry name" value="Dihydrodipicolinate Reductase, domain 2"/>
    <property type="match status" value="1"/>
</dbReference>
<dbReference type="PIRSF" id="PIRSF025648">
    <property type="entry name" value="DDH"/>
    <property type="match status" value="1"/>
</dbReference>
<dbReference type="SUPFAM" id="SSF51735">
    <property type="entry name" value="NAD(P)-binding Rossmann-fold domains"/>
    <property type="match status" value="1"/>
</dbReference>
<keyword evidence="8 12" id="KW-0220">Diaminopimelate biosynthesis</keyword>
<protein>
    <recommendedName>
        <fullName evidence="5 12">Meso-diaminopimelate D-dehydrogenase</fullName>
        <shortName evidence="12">DAPDH</shortName>
        <shortName evidence="12">Meso-DAP dehydrogenase</shortName>
        <ecNumber evidence="4 12">1.4.1.16</ecNumber>
    </recommendedName>
</protein>
<comment type="catalytic activity">
    <reaction evidence="11 12">
        <text>meso-2,6-diaminopimelate + NADP(+) + H2O = (S)-2-amino-6-oxoheptanedioate + NH4(+) + NADPH + H(+)</text>
        <dbReference type="Rhea" id="RHEA:13561"/>
        <dbReference type="ChEBI" id="CHEBI:15377"/>
        <dbReference type="ChEBI" id="CHEBI:15378"/>
        <dbReference type="ChEBI" id="CHEBI:28938"/>
        <dbReference type="ChEBI" id="CHEBI:57783"/>
        <dbReference type="ChEBI" id="CHEBI:57791"/>
        <dbReference type="ChEBI" id="CHEBI:58349"/>
        <dbReference type="ChEBI" id="CHEBI:58556"/>
        <dbReference type="EC" id="1.4.1.16"/>
    </reaction>
</comment>
<accession>A0ABS0LNJ1</accession>
<comment type="similarity">
    <text evidence="2 12">Belongs to the diaminopimelate dehydrogenase family.</text>
</comment>
<dbReference type="Gene3D" id="3.40.50.720">
    <property type="entry name" value="NAD(P)-binding Rossmann-like Domain"/>
    <property type="match status" value="1"/>
</dbReference>
<keyword evidence="7 12" id="KW-0521">NADP</keyword>
<evidence type="ECO:0000259" key="13">
    <source>
        <dbReference type="Pfam" id="PF16654"/>
    </source>
</evidence>
<keyword evidence="9 12" id="KW-0560">Oxidoreductase</keyword>
<reference evidence="14 15" key="1">
    <citation type="submission" date="2020-07" db="EMBL/GenBank/DDBJ databases">
        <title>Facklamia lactis sp. nov., isolated from raw milk.</title>
        <authorList>
            <person name="Doll E.V."/>
            <person name="Huptas C."/>
            <person name="Staib L."/>
            <person name="Wenning M."/>
            <person name="Scherer S."/>
        </authorList>
    </citation>
    <scope>NUCLEOTIDE SEQUENCE [LARGE SCALE GENOMIC DNA]</scope>
    <source>
        <strain evidence="14 15">DSM 111018</strain>
    </source>
</reference>
<gene>
    <name evidence="14" type="ORF">HZY91_01375</name>
</gene>
<comment type="function">
    <text evidence="12">Catalyzes the reversible NADPH-dependent reductive amination of L-2-amino-6-oxopimelate, the acyclic form of L-tetrahydrodipicolinate, to generate the meso compound, D,L-2,6-diaminopimelate.</text>
</comment>
<organism evidence="14 15">
    <name type="scientific">Facklamia lactis</name>
    <dbReference type="NCBI Taxonomy" id="2749967"/>
    <lineage>
        <taxon>Bacteria</taxon>
        <taxon>Bacillati</taxon>
        <taxon>Bacillota</taxon>
        <taxon>Bacilli</taxon>
        <taxon>Lactobacillales</taxon>
        <taxon>Aerococcaceae</taxon>
        <taxon>Facklamia</taxon>
    </lineage>
</organism>
<dbReference type="InterPro" id="IPR036291">
    <property type="entry name" value="NAD(P)-bd_dom_sf"/>
</dbReference>
<dbReference type="Pfam" id="PF16654">
    <property type="entry name" value="DAPDH_C"/>
    <property type="match status" value="1"/>
</dbReference>